<feature type="compositionally biased region" description="Low complexity" evidence="4">
    <location>
        <begin position="311"/>
        <end position="322"/>
    </location>
</feature>
<keyword evidence="2 6" id="KW-0238">DNA-binding</keyword>
<name>A0A3D9ZBQ9_9ACTN</name>
<keyword evidence="1" id="KW-0805">Transcription regulation</keyword>
<gene>
    <name evidence="6" type="ORF">DFJ67_0783</name>
</gene>
<dbReference type="InterPro" id="IPR009057">
    <property type="entry name" value="Homeodomain-like_sf"/>
</dbReference>
<dbReference type="Proteomes" id="UP000256913">
    <property type="component" value="Unassembled WGS sequence"/>
</dbReference>
<reference evidence="6 7" key="1">
    <citation type="submission" date="2018-08" db="EMBL/GenBank/DDBJ databases">
        <title>Sequencing the genomes of 1000 actinobacteria strains.</title>
        <authorList>
            <person name="Klenk H.-P."/>
        </authorList>
    </citation>
    <scope>NUCLEOTIDE SEQUENCE [LARGE SCALE GENOMIC DNA]</scope>
    <source>
        <strain evidence="6 7">DSM 44099</strain>
    </source>
</reference>
<dbReference type="EMBL" id="QUMQ01000001">
    <property type="protein sequence ID" value="REF94838.1"/>
    <property type="molecule type" value="Genomic_DNA"/>
</dbReference>
<evidence type="ECO:0000313" key="6">
    <source>
        <dbReference type="EMBL" id="REF94838.1"/>
    </source>
</evidence>
<dbReference type="SUPFAM" id="SSF46689">
    <property type="entry name" value="Homeodomain-like"/>
    <property type="match status" value="2"/>
</dbReference>
<comment type="caution">
    <text evidence="6">The sequence shown here is derived from an EMBL/GenBank/DDBJ whole genome shotgun (WGS) entry which is preliminary data.</text>
</comment>
<dbReference type="SMART" id="SM00342">
    <property type="entry name" value="HTH_ARAC"/>
    <property type="match status" value="1"/>
</dbReference>
<protein>
    <submittedName>
        <fullName evidence="6">AraC-like DNA-binding protein</fullName>
    </submittedName>
</protein>
<dbReference type="InterPro" id="IPR018060">
    <property type="entry name" value="HTH_AraC"/>
</dbReference>
<evidence type="ECO:0000259" key="5">
    <source>
        <dbReference type="PROSITE" id="PS01124"/>
    </source>
</evidence>
<organism evidence="6 7">
    <name type="scientific">Asanoa ferruginea</name>
    <dbReference type="NCBI Taxonomy" id="53367"/>
    <lineage>
        <taxon>Bacteria</taxon>
        <taxon>Bacillati</taxon>
        <taxon>Actinomycetota</taxon>
        <taxon>Actinomycetes</taxon>
        <taxon>Micromonosporales</taxon>
        <taxon>Micromonosporaceae</taxon>
        <taxon>Asanoa</taxon>
    </lineage>
</organism>
<dbReference type="Gene3D" id="1.10.10.60">
    <property type="entry name" value="Homeodomain-like"/>
    <property type="match status" value="2"/>
</dbReference>
<evidence type="ECO:0000256" key="2">
    <source>
        <dbReference type="ARBA" id="ARBA00023125"/>
    </source>
</evidence>
<feature type="domain" description="HTH araC/xylS-type" evidence="5">
    <location>
        <begin position="211"/>
        <end position="309"/>
    </location>
</feature>
<feature type="compositionally biased region" description="Basic and acidic residues" evidence="4">
    <location>
        <begin position="363"/>
        <end position="373"/>
    </location>
</feature>
<proteinExistence type="predicted"/>
<feature type="compositionally biased region" description="Basic residues" evidence="4">
    <location>
        <begin position="343"/>
        <end position="353"/>
    </location>
</feature>
<sequence length="398" mass="42543">MDALAGLLDGPRAREAFLLRCVLDPPWALRIRDEAPLSIVSVVRGDAWVAFDGAAPVRLTPGDVAVVRGPDHYTVSDDPATEPQIVIHPGQRCTTVDGVDLHDEMSLGVRTWGTSEDGESVMLTGAYQVSGEISDRLLRVLPPLVVLRADAWDSPLIGLLGEEIVRDEQGQSAVLDRLLDLLLIGVLRAWFSRPEAKAPAWYQAQTDPVVGRALRMLHNNPAHPWTVASLAARTGLSRAALARRFAELVGEPPMSYLTGWRLALAADLLREPDATVAAVARQVGYGSAFALSTAFKRVHGVSPQEHRGGSRRSAGQAGSAGQEVVADPAPPAEHQNAAEARAHRGGQRGRQRLRAATSAAAAEVDHGHRAEDHGETDDQNPAGAHRLATQAPVLSQIT</sequence>
<dbReference type="PROSITE" id="PS00041">
    <property type="entry name" value="HTH_ARAC_FAMILY_1"/>
    <property type="match status" value="1"/>
</dbReference>
<dbReference type="Pfam" id="PF12852">
    <property type="entry name" value="Cupin_6"/>
    <property type="match status" value="1"/>
</dbReference>
<dbReference type="AlphaFoldDB" id="A0A3D9ZBQ9"/>
<evidence type="ECO:0000313" key="7">
    <source>
        <dbReference type="Proteomes" id="UP000256913"/>
    </source>
</evidence>
<accession>A0A3D9ZBQ9</accession>
<keyword evidence="3" id="KW-0804">Transcription</keyword>
<evidence type="ECO:0000256" key="3">
    <source>
        <dbReference type="ARBA" id="ARBA00023163"/>
    </source>
</evidence>
<evidence type="ECO:0000256" key="1">
    <source>
        <dbReference type="ARBA" id="ARBA00023015"/>
    </source>
</evidence>
<dbReference type="GO" id="GO:0003700">
    <property type="term" value="F:DNA-binding transcription factor activity"/>
    <property type="evidence" value="ECO:0007669"/>
    <property type="project" value="InterPro"/>
</dbReference>
<keyword evidence="7" id="KW-1185">Reference proteome</keyword>
<dbReference type="GO" id="GO:0043565">
    <property type="term" value="F:sequence-specific DNA binding"/>
    <property type="evidence" value="ECO:0007669"/>
    <property type="project" value="InterPro"/>
</dbReference>
<dbReference type="PANTHER" id="PTHR46796">
    <property type="entry name" value="HTH-TYPE TRANSCRIPTIONAL ACTIVATOR RHAS-RELATED"/>
    <property type="match status" value="1"/>
</dbReference>
<dbReference type="Pfam" id="PF12833">
    <property type="entry name" value="HTH_18"/>
    <property type="match status" value="1"/>
</dbReference>
<evidence type="ECO:0000256" key="4">
    <source>
        <dbReference type="SAM" id="MobiDB-lite"/>
    </source>
</evidence>
<feature type="region of interest" description="Disordered" evidence="4">
    <location>
        <begin position="300"/>
        <end position="398"/>
    </location>
</feature>
<dbReference type="InterPro" id="IPR018062">
    <property type="entry name" value="HTH_AraC-typ_CS"/>
</dbReference>
<dbReference type="PROSITE" id="PS01124">
    <property type="entry name" value="HTH_ARAC_FAMILY_2"/>
    <property type="match status" value="1"/>
</dbReference>
<dbReference type="PANTHER" id="PTHR46796:SF13">
    <property type="entry name" value="HTH-TYPE TRANSCRIPTIONAL ACTIVATOR RHAS"/>
    <property type="match status" value="1"/>
</dbReference>
<dbReference type="InterPro" id="IPR050204">
    <property type="entry name" value="AraC_XylS_family_regulators"/>
</dbReference>
<dbReference type="InterPro" id="IPR032783">
    <property type="entry name" value="AraC_lig"/>
</dbReference>